<reference evidence="1 2" key="1">
    <citation type="submission" date="2016-12" db="EMBL/GenBank/DDBJ databases">
        <authorList>
            <person name="Song W.-J."/>
            <person name="Kurnit D.M."/>
        </authorList>
    </citation>
    <scope>NUCLEOTIDE SEQUENCE [LARGE SCALE GENOMIC DNA]</scope>
    <source>
        <strain evidence="1 2">DSM 12503</strain>
    </source>
</reference>
<evidence type="ECO:0000313" key="1">
    <source>
        <dbReference type="EMBL" id="SHO53453.1"/>
    </source>
</evidence>
<protein>
    <submittedName>
        <fullName evidence="1">E2 family protein E</fullName>
    </submittedName>
</protein>
<name>A0A1M7YLE3_9FIRM</name>
<organism evidence="1 2">
    <name type="scientific">Anaerocolumna xylanovorans DSM 12503</name>
    <dbReference type="NCBI Taxonomy" id="1121345"/>
    <lineage>
        <taxon>Bacteria</taxon>
        <taxon>Bacillati</taxon>
        <taxon>Bacillota</taxon>
        <taxon>Clostridia</taxon>
        <taxon>Lachnospirales</taxon>
        <taxon>Lachnospiraceae</taxon>
        <taxon>Anaerocolumna</taxon>
    </lineage>
</organism>
<sequence>MNPRREFDLPEEETEFLGTSFPEWEAVKEASKWILLPNFRIQEGYTVDNAIAAIEIPTNYPMARLDMVYFYPDIKRKDGLIIRQTETSMNIDGKNFQRWSRHYPTDGPNKWDPMNDSIITHVMAIEDWLAREFKIR</sequence>
<keyword evidence="2" id="KW-1185">Reference proteome</keyword>
<dbReference type="Proteomes" id="UP000184612">
    <property type="component" value="Unassembled WGS sequence"/>
</dbReference>
<proteinExistence type="predicted"/>
<dbReference type="InterPro" id="IPR025701">
    <property type="entry name" value="UBQ-conjugat_E2_E"/>
</dbReference>
<gene>
    <name evidence="1" type="ORF">SAMN02745217_04131</name>
</gene>
<dbReference type="RefSeq" id="WP_073590760.1">
    <property type="nucleotide sequence ID" value="NZ_FRFD01000013.1"/>
</dbReference>
<dbReference type="STRING" id="1121345.SAMN02745217_04131"/>
<dbReference type="Pfam" id="PF14462">
    <property type="entry name" value="Prok-E2_E"/>
    <property type="match status" value="1"/>
</dbReference>
<accession>A0A1M7YLE3</accession>
<dbReference type="OrthoDB" id="7445930at2"/>
<dbReference type="AlphaFoldDB" id="A0A1M7YLE3"/>
<dbReference type="EMBL" id="FRFD01000013">
    <property type="protein sequence ID" value="SHO53453.1"/>
    <property type="molecule type" value="Genomic_DNA"/>
</dbReference>
<evidence type="ECO:0000313" key="2">
    <source>
        <dbReference type="Proteomes" id="UP000184612"/>
    </source>
</evidence>